<protein>
    <submittedName>
        <fullName evidence="12">Amino acid permease</fullName>
    </submittedName>
</protein>
<feature type="transmembrane region" description="Helical" evidence="10">
    <location>
        <begin position="379"/>
        <end position="402"/>
    </location>
</feature>
<evidence type="ECO:0000256" key="7">
    <source>
        <dbReference type="ARBA" id="ARBA00022989"/>
    </source>
</evidence>
<comment type="similarity">
    <text evidence="2">Belongs to the amino acid-polyamine-organocation (APC) superfamily. Amino acid transporter (AAT) (TC 2.A.3.1) family.</text>
</comment>
<accession>A0AAJ1EW30</accession>
<dbReference type="FunFam" id="1.20.1740.10:FF:000001">
    <property type="entry name" value="Amino acid permease"/>
    <property type="match status" value="1"/>
</dbReference>
<gene>
    <name evidence="12" type="ORF">L0M99_09170</name>
</gene>
<evidence type="ECO:0000256" key="8">
    <source>
        <dbReference type="ARBA" id="ARBA00023136"/>
    </source>
</evidence>
<reference evidence="12" key="1">
    <citation type="submission" date="2022-01" db="EMBL/GenBank/DDBJ databases">
        <title>Collection of gut derived symbiotic bacterial strains cultured from healthy donors.</title>
        <authorList>
            <person name="Lin H."/>
            <person name="Kohout C."/>
            <person name="Waligurski E."/>
            <person name="Pamer E.G."/>
        </authorList>
    </citation>
    <scope>NUCLEOTIDE SEQUENCE</scope>
    <source>
        <strain evidence="12">DFI.7.46</strain>
    </source>
</reference>
<keyword evidence="7 10" id="KW-1133">Transmembrane helix</keyword>
<dbReference type="RefSeq" id="WP_024058141.1">
    <property type="nucleotide sequence ID" value="NZ_CBCTPO010000003.1"/>
</dbReference>
<evidence type="ECO:0000256" key="2">
    <source>
        <dbReference type="ARBA" id="ARBA00008583"/>
    </source>
</evidence>
<keyword evidence="5 10" id="KW-0812">Transmembrane</keyword>
<dbReference type="PROSITE" id="PS00218">
    <property type="entry name" value="AMINO_ACID_PERMEASE_1"/>
    <property type="match status" value="1"/>
</dbReference>
<keyword evidence="6" id="KW-0029">Amino-acid transport</keyword>
<feature type="transmembrane region" description="Helical" evidence="10">
    <location>
        <begin position="213"/>
        <end position="232"/>
    </location>
</feature>
<dbReference type="PANTHER" id="PTHR43495:SF1">
    <property type="entry name" value="L-ASPARAGINE PERMEASE"/>
    <property type="match status" value="1"/>
</dbReference>
<evidence type="ECO:0000313" key="12">
    <source>
        <dbReference type="EMBL" id="MCG4618652.1"/>
    </source>
</evidence>
<feature type="transmembrane region" description="Helical" evidence="10">
    <location>
        <begin position="58"/>
        <end position="81"/>
    </location>
</feature>
<comment type="subcellular location">
    <subcellularLocation>
        <location evidence="1">Cell membrane</location>
        <topology evidence="1">Multi-pass membrane protein</topology>
    </subcellularLocation>
</comment>
<feature type="transmembrane region" description="Helical" evidence="10">
    <location>
        <begin position="349"/>
        <end position="373"/>
    </location>
</feature>
<dbReference type="PIRSF" id="PIRSF006060">
    <property type="entry name" value="AA_transporter"/>
    <property type="match status" value="1"/>
</dbReference>
<evidence type="ECO:0000256" key="10">
    <source>
        <dbReference type="SAM" id="Phobius"/>
    </source>
</evidence>
<organism evidence="12 13">
    <name type="scientific">Varibaculum cambriense</name>
    <dbReference type="NCBI Taxonomy" id="184870"/>
    <lineage>
        <taxon>Bacteria</taxon>
        <taxon>Bacillati</taxon>
        <taxon>Actinomycetota</taxon>
        <taxon>Actinomycetes</taxon>
        <taxon>Actinomycetales</taxon>
        <taxon>Actinomycetaceae</taxon>
        <taxon>Varibaculum</taxon>
    </lineage>
</organism>
<keyword evidence="8 10" id="KW-0472">Membrane</keyword>
<feature type="transmembrane region" description="Helical" evidence="10">
    <location>
        <begin position="447"/>
        <end position="467"/>
    </location>
</feature>
<dbReference type="EMBL" id="JAKNHJ010000021">
    <property type="protein sequence ID" value="MCG4618652.1"/>
    <property type="molecule type" value="Genomic_DNA"/>
</dbReference>
<evidence type="ECO:0000256" key="3">
    <source>
        <dbReference type="ARBA" id="ARBA00022448"/>
    </source>
</evidence>
<evidence type="ECO:0000256" key="4">
    <source>
        <dbReference type="ARBA" id="ARBA00022475"/>
    </source>
</evidence>
<evidence type="ECO:0000256" key="1">
    <source>
        <dbReference type="ARBA" id="ARBA00004651"/>
    </source>
</evidence>
<feature type="domain" description="Amino acid permease/ SLC12A" evidence="11">
    <location>
        <begin position="29"/>
        <end position="467"/>
    </location>
</feature>
<keyword evidence="4" id="KW-1003">Cell membrane</keyword>
<feature type="region of interest" description="Disordered" evidence="9">
    <location>
        <begin position="1"/>
        <end position="21"/>
    </location>
</feature>
<dbReference type="InterPro" id="IPR004840">
    <property type="entry name" value="Amino_acid_permease_CS"/>
</dbReference>
<keyword evidence="3" id="KW-0813">Transport</keyword>
<evidence type="ECO:0000259" key="11">
    <source>
        <dbReference type="Pfam" id="PF00324"/>
    </source>
</evidence>
<dbReference type="Pfam" id="PF00324">
    <property type="entry name" value="AA_permease"/>
    <property type="match status" value="1"/>
</dbReference>
<evidence type="ECO:0000256" key="5">
    <source>
        <dbReference type="ARBA" id="ARBA00022692"/>
    </source>
</evidence>
<feature type="transmembrane region" description="Helical" evidence="10">
    <location>
        <begin position="259"/>
        <end position="278"/>
    </location>
</feature>
<comment type="caution">
    <text evidence="12">The sequence shown here is derived from an EMBL/GenBank/DDBJ whole genome shotgun (WGS) entry which is preliminary data.</text>
</comment>
<feature type="transmembrane region" description="Helical" evidence="10">
    <location>
        <begin position="173"/>
        <end position="193"/>
    </location>
</feature>
<sequence>MSETQKPISGTPHRDKSDEGYRKGLKSRHMRMIALGGAIGSGLFYGASGRIADGGPSVAIVYAICGGIAYLMLRALGELSLYRPSSGGFISHAREFMGERGAYFTGWFAFITYSSALMADITAIANYMHYWKPFQIVPLWAWAFIALALMVIVNLASVKFFGEFEFWFAMIKVAAIVIFMILAVIAIVFGISLTVNGNSYTPGVHAITEHGGLFPKGAFTMVTLSLGILFAYGGSEYLGAAAGEAEDPQKEMPRAVNSMMWRILLFYVGCIVLFTLLLPYNVYNRNESPFVTFFSGLGIPAAGHIMNLVVLLAAASAINAELYTCGRGLRSLAVSGSAPRFLSGMNRNAVPYAAIIAAGTIGLVGVMVNLFYPNEAFDVIANMAGIGICAMWGSIMISNILFVRHCRKNGIERPKFHVPLAPYSNYLVLAVLGAMIVLMWFEGGLGPTAIIAFACVTVALALAWLIVRNHVDHDMFTADAPAETGASDNQ</sequence>
<evidence type="ECO:0000256" key="6">
    <source>
        <dbReference type="ARBA" id="ARBA00022970"/>
    </source>
</evidence>
<name>A0AAJ1EW30_9ACTO</name>
<dbReference type="GO" id="GO:0006865">
    <property type="term" value="P:amino acid transport"/>
    <property type="evidence" value="ECO:0007669"/>
    <property type="project" value="UniProtKB-KW"/>
</dbReference>
<feature type="compositionally biased region" description="Basic and acidic residues" evidence="9">
    <location>
        <begin position="12"/>
        <end position="21"/>
    </location>
</feature>
<proteinExistence type="inferred from homology"/>
<dbReference type="Proteomes" id="UP001200537">
    <property type="component" value="Unassembled WGS sequence"/>
</dbReference>
<feature type="transmembrane region" description="Helical" evidence="10">
    <location>
        <begin position="290"/>
        <end position="314"/>
    </location>
</feature>
<dbReference type="Gene3D" id="1.20.1740.10">
    <property type="entry name" value="Amino acid/polyamine transporter I"/>
    <property type="match status" value="1"/>
</dbReference>
<evidence type="ECO:0000256" key="9">
    <source>
        <dbReference type="SAM" id="MobiDB-lite"/>
    </source>
</evidence>
<dbReference type="InterPro" id="IPR004841">
    <property type="entry name" value="AA-permease/SLC12A_dom"/>
</dbReference>
<dbReference type="GO" id="GO:0005886">
    <property type="term" value="C:plasma membrane"/>
    <property type="evidence" value="ECO:0007669"/>
    <property type="project" value="UniProtKB-SubCell"/>
</dbReference>
<dbReference type="PANTHER" id="PTHR43495">
    <property type="entry name" value="GABA PERMEASE"/>
    <property type="match status" value="1"/>
</dbReference>
<evidence type="ECO:0000313" key="13">
    <source>
        <dbReference type="Proteomes" id="UP001200537"/>
    </source>
</evidence>
<feature type="transmembrane region" description="Helical" evidence="10">
    <location>
        <begin position="32"/>
        <end position="52"/>
    </location>
</feature>
<dbReference type="AlphaFoldDB" id="A0AAJ1EW30"/>
<dbReference type="GO" id="GO:0055085">
    <property type="term" value="P:transmembrane transport"/>
    <property type="evidence" value="ECO:0007669"/>
    <property type="project" value="InterPro"/>
</dbReference>
<feature type="transmembrane region" description="Helical" evidence="10">
    <location>
        <begin position="102"/>
        <end position="127"/>
    </location>
</feature>
<feature type="transmembrane region" description="Helical" evidence="10">
    <location>
        <begin position="139"/>
        <end position="161"/>
    </location>
</feature>
<feature type="transmembrane region" description="Helical" evidence="10">
    <location>
        <begin position="423"/>
        <end position="441"/>
    </location>
</feature>